<comment type="function">
    <text evidence="7">Specifically dimethylates two adjacent adenosines (A1518 and A1519) in the loop of a conserved hairpin near the 3'-end of 16S rRNA in the 30S particle. May play a critical role in biogenesis of 30S subunits.</text>
</comment>
<comment type="catalytic activity">
    <reaction evidence="7">
        <text>adenosine(1518)/adenosine(1519) in 16S rRNA + 4 S-adenosyl-L-methionine = N(6)-dimethyladenosine(1518)/N(6)-dimethyladenosine(1519) in 16S rRNA + 4 S-adenosyl-L-homocysteine + 4 H(+)</text>
        <dbReference type="Rhea" id="RHEA:19609"/>
        <dbReference type="Rhea" id="RHEA-COMP:10232"/>
        <dbReference type="Rhea" id="RHEA-COMP:10233"/>
        <dbReference type="ChEBI" id="CHEBI:15378"/>
        <dbReference type="ChEBI" id="CHEBI:57856"/>
        <dbReference type="ChEBI" id="CHEBI:59789"/>
        <dbReference type="ChEBI" id="CHEBI:74411"/>
        <dbReference type="ChEBI" id="CHEBI:74493"/>
        <dbReference type="EC" id="2.1.1.182"/>
    </reaction>
</comment>
<keyword evidence="4 7" id="KW-0808">Transferase</keyword>
<evidence type="ECO:0000313" key="10">
    <source>
        <dbReference type="EMBL" id="RFM29807.1"/>
    </source>
</evidence>
<feature type="binding site" evidence="7 8">
    <location>
        <position position="12"/>
    </location>
    <ligand>
        <name>S-adenosyl-L-methionine</name>
        <dbReference type="ChEBI" id="CHEBI:59789"/>
    </ligand>
</feature>
<dbReference type="CDD" id="cd02440">
    <property type="entry name" value="AdoMet_MTases"/>
    <property type="match status" value="1"/>
</dbReference>
<evidence type="ECO:0000256" key="6">
    <source>
        <dbReference type="ARBA" id="ARBA00022884"/>
    </source>
</evidence>
<name>A0A3E1NPH8_9BACT</name>
<keyword evidence="3 7" id="KW-0489">Methyltransferase</keyword>
<proteinExistence type="inferred from homology"/>
<feature type="binding site" evidence="7 8">
    <location>
        <position position="106"/>
    </location>
    <ligand>
        <name>S-adenosyl-L-methionine</name>
        <dbReference type="ChEBI" id="CHEBI:59789"/>
    </ligand>
</feature>
<evidence type="ECO:0000256" key="7">
    <source>
        <dbReference type="HAMAP-Rule" id="MF_00607"/>
    </source>
</evidence>
<evidence type="ECO:0000256" key="3">
    <source>
        <dbReference type="ARBA" id="ARBA00022603"/>
    </source>
</evidence>
<organism evidence="10 11">
    <name type="scientific">Deminuibacter soli</name>
    <dbReference type="NCBI Taxonomy" id="2291815"/>
    <lineage>
        <taxon>Bacteria</taxon>
        <taxon>Pseudomonadati</taxon>
        <taxon>Bacteroidota</taxon>
        <taxon>Chitinophagia</taxon>
        <taxon>Chitinophagales</taxon>
        <taxon>Chitinophagaceae</taxon>
        <taxon>Deminuibacter</taxon>
    </lineage>
</organism>
<dbReference type="EC" id="2.1.1.182" evidence="7"/>
<comment type="caution">
    <text evidence="7 8">Lacks conserved residue(s) required for the propagation of feature annotation.</text>
</comment>
<dbReference type="FunFam" id="1.10.8.100:FF:000001">
    <property type="entry name" value="Ribosomal RNA small subunit methyltransferase A"/>
    <property type="match status" value="1"/>
</dbReference>
<comment type="caution">
    <text evidence="10">The sequence shown here is derived from an EMBL/GenBank/DDBJ whole genome shotgun (WGS) entry which is preliminary data.</text>
</comment>
<dbReference type="OrthoDB" id="9814755at2"/>
<keyword evidence="11" id="KW-1185">Reference proteome</keyword>
<dbReference type="NCBIfam" id="TIGR00755">
    <property type="entry name" value="ksgA"/>
    <property type="match status" value="1"/>
</dbReference>
<sequence length="255" mass="28669">MEYTLKKSLGQHFLRDENICRNIVAALQEKPGGIANGQLLEVGPGGGALTKYLLQLPGIDFKAVELDTEKVTYLEATYPAIKGKIIHRSFLDIDAPFEGSFTVIGNFPYNISSQILFKILDWKDQVPEIIGMFQKEVAQRAASQPGTKAYGILSVLIQAFYEVHYLFDVPPGCFNPPPKVMSGVIRLTRKAQALDVKSHSHFTRLVKAAFNQRRKTLRNATRSLFTDETLQQEIFNKRAEQLSLDDFAALTFQMK</sequence>
<feature type="binding site" evidence="7 8">
    <location>
        <position position="43"/>
    </location>
    <ligand>
        <name>S-adenosyl-L-methionine</name>
        <dbReference type="ChEBI" id="CHEBI:59789"/>
    </ligand>
</feature>
<evidence type="ECO:0000256" key="2">
    <source>
        <dbReference type="ARBA" id="ARBA00022552"/>
    </source>
</evidence>
<accession>A0A3E1NPH8</accession>
<dbReference type="SMART" id="SM00650">
    <property type="entry name" value="rADc"/>
    <property type="match status" value="1"/>
</dbReference>
<gene>
    <name evidence="7 10" type="primary">rsmA</name>
    <name evidence="7" type="synonym">ksgA</name>
    <name evidence="10" type="ORF">DXN05_02185</name>
</gene>
<dbReference type="HAMAP" id="MF_00607">
    <property type="entry name" value="16SrRNA_methyltr_A"/>
    <property type="match status" value="1"/>
</dbReference>
<dbReference type="GO" id="GO:0003723">
    <property type="term" value="F:RNA binding"/>
    <property type="evidence" value="ECO:0007669"/>
    <property type="project" value="UniProtKB-UniRule"/>
</dbReference>
<evidence type="ECO:0000256" key="5">
    <source>
        <dbReference type="ARBA" id="ARBA00022691"/>
    </source>
</evidence>
<dbReference type="InterPro" id="IPR011530">
    <property type="entry name" value="rRNA_adenine_dimethylase"/>
</dbReference>
<evidence type="ECO:0000256" key="1">
    <source>
        <dbReference type="ARBA" id="ARBA00022490"/>
    </source>
</evidence>
<dbReference type="InterPro" id="IPR029063">
    <property type="entry name" value="SAM-dependent_MTases_sf"/>
</dbReference>
<dbReference type="PROSITE" id="PS01131">
    <property type="entry name" value="RRNA_A_DIMETH"/>
    <property type="match status" value="1"/>
</dbReference>
<feature type="binding site" evidence="7 8">
    <location>
        <position position="14"/>
    </location>
    <ligand>
        <name>S-adenosyl-L-methionine</name>
        <dbReference type="ChEBI" id="CHEBI:59789"/>
    </ligand>
</feature>
<protein>
    <recommendedName>
        <fullName evidence="7">Ribosomal RNA small subunit methyltransferase A</fullName>
        <ecNumber evidence="7">2.1.1.182</ecNumber>
    </recommendedName>
    <alternativeName>
        <fullName evidence="7">16S rRNA (adenine(1518)-N(6)/adenine(1519)-N(6))-dimethyltransferase</fullName>
    </alternativeName>
    <alternativeName>
        <fullName evidence="7">16S rRNA dimethyladenosine transferase</fullName>
    </alternativeName>
    <alternativeName>
        <fullName evidence="7">16S rRNA dimethylase</fullName>
    </alternativeName>
    <alternativeName>
        <fullName evidence="7">S-adenosylmethionine-6-N', N'-adenosyl(rRNA) dimethyltransferase</fullName>
    </alternativeName>
</protein>
<keyword evidence="2 7" id="KW-0698">rRNA processing</keyword>
<dbReference type="GO" id="GO:0005829">
    <property type="term" value="C:cytosol"/>
    <property type="evidence" value="ECO:0007669"/>
    <property type="project" value="TreeGrafter"/>
</dbReference>
<comment type="similarity">
    <text evidence="7">Belongs to the class I-like SAM-binding methyltransferase superfamily. rRNA adenine N(6)-methyltransferase family. RsmA subfamily.</text>
</comment>
<evidence type="ECO:0000259" key="9">
    <source>
        <dbReference type="SMART" id="SM00650"/>
    </source>
</evidence>
<evidence type="ECO:0000256" key="4">
    <source>
        <dbReference type="ARBA" id="ARBA00022679"/>
    </source>
</evidence>
<dbReference type="Gene3D" id="1.10.8.100">
    <property type="entry name" value="Ribosomal RNA adenine dimethylase-like, domain 2"/>
    <property type="match status" value="1"/>
</dbReference>
<dbReference type="InterPro" id="IPR020596">
    <property type="entry name" value="rRNA_Ade_Mease_Trfase_CS"/>
</dbReference>
<evidence type="ECO:0000256" key="8">
    <source>
        <dbReference type="PROSITE-ProRule" id="PRU01026"/>
    </source>
</evidence>
<dbReference type="RefSeq" id="WP_116845563.1">
    <property type="nucleotide sequence ID" value="NZ_QTJU01000001.1"/>
</dbReference>
<dbReference type="AlphaFoldDB" id="A0A3E1NPH8"/>
<comment type="subcellular location">
    <subcellularLocation>
        <location evidence="7">Cytoplasm</location>
    </subcellularLocation>
</comment>
<reference evidence="10 11" key="1">
    <citation type="submission" date="2018-08" db="EMBL/GenBank/DDBJ databases">
        <title>Chitinophagaceae sp. K23C18032701, a novel bacterium isolated from forest soil.</title>
        <authorList>
            <person name="Wang C."/>
        </authorList>
    </citation>
    <scope>NUCLEOTIDE SEQUENCE [LARGE SCALE GENOMIC DNA]</scope>
    <source>
        <strain evidence="10 11">K23C18032701</strain>
    </source>
</reference>
<dbReference type="InterPro" id="IPR020598">
    <property type="entry name" value="rRNA_Ade_methylase_Trfase_N"/>
</dbReference>
<dbReference type="SUPFAM" id="SSF53335">
    <property type="entry name" value="S-adenosyl-L-methionine-dependent methyltransferases"/>
    <property type="match status" value="1"/>
</dbReference>
<dbReference type="InterPro" id="IPR001737">
    <property type="entry name" value="KsgA/Erm"/>
</dbReference>
<dbReference type="Proteomes" id="UP000261284">
    <property type="component" value="Unassembled WGS sequence"/>
</dbReference>
<dbReference type="GO" id="GO:0052908">
    <property type="term" value="F:16S rRNA (adenine(1518)-N(6)/adenine(1519)-N(6))-dimethyltransferase activity"/>
    <property type="evidence" value="ECO:0007669"/>
    <property type="project" value="UniProtKB-EC"/>
</dbReference>
<feature type="binding site" evidence="7 8">
    <location>
        <position position="65"/>
    </location>
    <ligand>
        <name>S-adenosyl-L-methionine</name>
        <dbReference type="ChEBI" id="CHEBI:59789"/>
    </ligand>
</feature>
<dbReference type="PANTHER" id="PTHR11727">
    <property type="entry name" value="DIMETHYLADENOSINE TRANSFERASE"/>
    <property type="match status" value="1"/>
</dbReference>
<keyword evidence="5 7" id="KW-0949">S-adenosyl-L-methionine</keyword>
<evidence type="ECO:0000313" key="11">
    <source>
        <dbReference type="Proteomes" id="UP000261284"/>
    </source>
</evidence>
<dbReference type="PANTHER" id="PTHR11727:SF7">
    <property type="entry name" value="DIMETHYLADENOSINE TRANSFERASE-RELATED"/>
    <property type="match status" value="1"/>
</dbReference>
<dbReference type="Gene3D" id="3.40.50.150">
    <property type="entry name" value="Vaccinia Virus protein VP39"/>
    <property type="match status" value="1"/>
</dbReference>
<dbReference type="Pfam" id="PF00398">
    <property type="entry name" value="RrnaAD"/>
    <property type="match status" value="1"/>
</dbReference>
<dbReference type="InterPro" id="IPR023165">
    <property type="entry name" value="rRNA_Ade_diMease-like_C"/>
</dbReference>
<keyword evidence="6 7" id="KW-0694">RNA-binding</keyword>
<dbReference type="PROSITE" id="PS51689">
    <property type="entry name" value="SAM_RNA_A_N6_MT"/>
    <property type="match status" value="1"/>
</dbReference>
<dbReference type="EMBL" id="QTJU01000001">
    <property type="protein sequence ID" value="RFM29807.1"/>
    <property type="molecule type" value="Genomic_DNA"/>
</dbReference>
<feature type="domain" description="Ribosomal RNA adenine methylase transferase N-terminal" evidence="9">
    <location>
        <begin position="19"/>
        <end position="191"/>
    </location>
</feature>
<keyword evidence="1 7" id="KW-0963">Cytoplasm</keyword>